<feature type="transmembrane region" description="Helical" evidence="1">
    <location>
        <begin position="12"/>
        <end position="34"/>
    </location>
</feature>
<dbReference type="Proteomes" id="UP000446866">
    <property type="component" value="Unassembled WGS sequence"/>
</dbReference>
<gene>
    <name evidence="2" type="ORF">D0435_05700</name>
</gene>
<dbReference type="EMBL" id="QXWK01000009">
    <property type="protein sequence ID" value="NBH61144.1"/>
    <property type="molecule type" value="Genomic_DNA"/>
</dbReference>
<organism evidence="2 3">
    <name type="scientific">Anaerotruncus colihominis</name>
    <dbReference type="NCBI Taxonomy" id="169435"/>
    <lineage>
        <taxon>Bacteria</taxon>
        <taxon>Bacillati</taxon>
        <taxon>Bacillota</taxon>
        <taxon>Clostridia</taxon>
        <taxon>Eubacteriales</taxon>
        <taxon>Oscillospiraceae</taxon>
        <taxon>Anaerotruncus</taxon>
    </lineage>
</organism>
<keyword evidence="3" id="KW-1185">Reference proteome</keyword>
<evidence type="ECO:0000313" key="3">
    <source>
        <dbReference type="Proteomes" id="UP000446866"/>
    </source>
</evidence>
<accession>A0A845QI62</accession>
<sequence>MEKLRRYIRIEKAIILCILTAIFLIDLCCVFFYGIDALNIVFFLIDIGMIILNFHPVTGKFCCWIEIRGAEIYLLNFKGEIRRFSAGDIIKVVYGFMFYRLYFWKDGKQVIIQCHPRVKVSKNGKKHRGIWLEDFPQAKFEDK</sequence>
<feature type="transmembrane region" description="Helical" evidence="1">
    <location>
        <begin position="40"/>
        <end position="58"/>
    </location>
</feature>
<keyword evidence="1" id="KW-1133">Transmembrane helix</keyword>
<evidence type="ECO:0000313" key="2">
    <source>
        <dbReference type="EMBL" id="NBH61144.1"/>
    </source>
</evidence>
<reference evidence="2 3" key="1">
    <citation type="submission" date="2018-08" db="EMBL/GenBank/DDBJ databases">
        <title>Murine metabolic-syndrome-specific gut microbial biobank.</title>
        <authorList>
            <person name="Liu C."/>
        </authorList>
    </citation>
    <scope>NUCLEOTIDE SEQUENCE [LARGE SCALE GENOMIC DNA]</scope>
    <source>
        <strain evidence="2 3">28</strain>
    </source>
</reference>
<comment type="caution">
    <text evidence="2">The sequence shown here is derived from an EMBL/GenBank/DDBJ whole genome shotgun (WGS) entry which is preliminary data.</text>
</comment>
<keyword evidence="1" id="KW-0812">Transmembrane</keyword>
<proteinExistence type="predicted"/>
<name>A0A845QI62_9FIRM</name>
<keyword evidence="1" id="KW-0472">Membrane</keyword>
<protein>
    <submittedName>
        <fullName evidence="2">Uncharacterized protein</fullName>
    </submittedName>
</protein>
<dbReference type="RefSeq" id="WP_160201423.1">
    <property type="nucleotide sequence ID" value="NZ_QXWK01000009.1"/>
</dbReference>
<evidence type="ECO:0000256" key="1">
    <source>
        <dbReference type="SAM" id="Phobius"/>
    </source>
</evidence>
<dbReference type="AlphaFoldDB" id="A0A845QI62"/>